<feature type="compositionally biased region" description="Low complexity" evidence="1">
    <location>
        <begin position="123"/>
        <end position="138"/>
    </location>
</feature>
<evidence type="ECO:0000313" key="2">
    <source>
        <dbReference type="EMBL" id="GLL09527.1"/>
    </source>
</evidence>
<organism evidence="2 3">
    <name type="scientific">Pseudonocardia halophobica</name>
    <dbReference type="NCBI Taxonomy" id="29401"/>
    <lineage>
        <taxon>Bacteria</taxon>
        <taxon>Bacillati</taxon>
        <taxon>Actinomycetota</taxon>
        <taxon>Actinomycetes</taxon>
        <taxon>Pseudonocardiales</taxon>
        <taxon>Pseudonocardiaceae</taxon>
        <taxon>Pseudonocardia</taxon>
    </lineage>
</organism>
<dbReference type="EMBL" id="BSFQ01000002">
    <property type="protein sequence ID" value="GLL09527.1"/>
    <property type="molecule type" value="Genomic_DNA"/>
</dbReference>
<reference evidence="2" key="1">
    <citation type="journal article" date="2014" name="Int. J. Syst. Evol. Microbiol.">
        <title>Complete genome sequence of Corynebacterium casei LMG S-19264T (=DSM 44701T), isolated from a smear-ripened cheese.</title>
        <authorList>
            <consortium name="US DOE Joint Genome Institute (JGI-PGF)"/>
            <person name="Walter F."/>
            <person name="Albersmeier A."/>
            <person name="Kalinowski J."/>
            <person name="Ruckert C."/>
        </authorList>
    </citation>
    <scope>NUCLEOTIDE SEQUENCE</scope>
    <source>
        <strain evidence="2">VKM Ac-1069</strain>
    </source>
</reference>
<evidence type="ECO:0000313" key="3">
    <source>
        <dbReference type="Proteomes" id="UP001143463"/>
    </source>
</evidence>
<name>A0A9W6KWT5_9PSEU</name>
<proteinExistence type="predicted"/>
<reference evidence="2" key="2">
    <citation type="submission" date="2023-01" db="EMBL/GenBank/DDBJ databases">
        <authorList>
            <person name="Sun Q."/>
            <person name="Evtushenko L."/>
        </authorList>
    </citation>
    <scope>NUCLEOTIDE SEQUENCE</scope>
    <source>
        <strain evidence="2">VKM Ac-1069</strain>
    </source>
</reference>
<protein>
    <submittedName>
        <fullName evidence="2">Uncharacterized protein</fullName>
    </submittedName>
</protein>
<accession>A0A9W6KWT5</accession>
<sequence length="138" mass="14040">MSDRRSTGTFGRTVGAMAVRPSRTIGGVRRVAGGPCALPDASASPEPFGMNAVLDGRADLAGPEAGDDGIGGTAGAGDEEHVLAALYGDEAEFDADVDAALLERPNLRVTSTGRNTDDMSQIAGRAVARGGTARNARR</sequence>
<evidence type="ECO:0000256" key="1">
    <source>
        <dbReference type="SAM" id="MobiDB-lite"/>
    </source>
</evidence>
<dbReference type="Proteomes" id="UP001143463">
    <property type="component" value="Unassembled WGS sequence"/>
</dbReference>
<dbReference type="AlphaFoldDB" id="A0A9W6KWT5"/>
<gene>
    <name evidence="2" type="ORF">GCM10017577_06670</name>
</gene>
<comment type="caution">
    <text evidence="2">The sequence shown here is derived from an EMBL/GenBank/DDBJ whole genome shotgun (WGS) entry which is preliminary data.</text>
</comment>
<keyword evidence="3" id="KW-1185">Reference proteome</keyword>
<feature type="region of interest" description="Disordered" evidence="1">
    <location>
        <begin position="110"/>
        <end position="138"/>
    </location>
</feature>